<gene>
    <name evidence="8" type="ORF">GALL_380280</name>
</gene>
<comment type="subcellular location">
    <subcellularLocation>
        <location evidence="1">Cell membrane</location>
        <topology evidence="1">Multi-pass membrane protein</topology>
    </subcellularLocation>
</comment>
<dbReference type="Pfam" id="PF12823">
    <property type="entry name" value="DUF3817"/>
    <property type="match status" value="1"/>
</dbReference>
<evidence type="ECO:0000256" key="6">
    <source>
        <dbReference type="SAM" id="Phobius"/>
    </source>
</evidence>
<keyword evidence="4 6" id="KW-1133">Transmembrane helix</keyword>
<dbReference type="GO" id="GO:0005886">
    <property type="term" value="C:plasma membrane"/>
    <property type="evidence" value="ECO:0007669"/>
    <property type="project" value="UniProtKB-SubCell"/>
</dbReference>
<evidence type="ECO:0000256" key="4">
    <source>
        <dbReference type="ARBA" id="ARBA00022989"/>
    </source>
</evidence>
<accession>A0A1J5QAL0</accession>
<evidence type="ECO:0000256" key="3">
    <source>
        <dbReference type="ARBA" id="ARBA00022692"/>
    </source>
</evidence>
<evidence type="ECO:0000256" key="1">
    <source>
        <dbReference type="ARBA" id="ARBA00004651"/>
    </source>
</evidence>
<feature type="domain" description="DUF3817" evidence="7">
    <location>
        <begin position="14"/>
        <end position="101"/>
    </location>
</feature>
<comment type="caution">
    <text evidence="8">The sequence shown here is derived from an EMBL/GenBank/DDBJ whole genome shotgun (WGS) entry which is preliminary data.</text>
</comment>
<dbReference type="InterPro" id="IPR023845">
    <property type="entry name" value="DUF3817_TM"/>
</dbReference>
<sequence>MSKNSTDRVAAIVLRVFQVLAYAEGGLLPTILIVAIIHWTTGYGSLLVAVVGASHGMVFTAYILLVPVVARLLHWPIRTTSIAFSVAFVPFATWNFERRIHNDITKRIHQEQENTVSTS</sequence>
<keyword evidence="3 6" id="KW-0812">Transmembrane</keyword>
<proteinExistence type="predicted"/>
<evidence type="ECO:0000313" key="8">
    <source>
        <dbReference type="EMBL" id="OIQ80226.1"/>
    </source>
</evidence>
<dbReference type="AlphaFoldDB" id="A0A1J5QAL0"/>
<feature type="transmembrane region" description="Helical" evidence="6">
    <location>
        <begin position="12"/>
        <end position="37"/>
    </location>
</feature>
<evidence type="ECO:0000259" key="7">
    <source>
        <dbReference type="Pfam" id="PF12823"/>
    </source>
</evidence>
<evidence type="ECO:0000256" key="5">
    <source>
        <dbReference type="ARBA" id="ARBA00023136"/>
    </source>
</evidence>
<protein>
    <recommendedName>
        <fullName evidence="7">DUF3817 domain-containing protein</fullName>
    </recommendedName>
</protein>
<keyword evidence="2" id="KW-1003">Cell membrane</keyword>
<keyword evidence="5 6" id="KW-0472">Membrane</keyword>
<reference evidence="8" key="1">
    <citation type="submission" date="2016-10" db="EMBL/GenBank/DDBJ databases">
        <title>Sequence of Gallionella enrichment culture.</title>
        <authorList>
            <person name="Poehlein A."/>
            <person name="Muehling M."/>
            <person name="Daniel R."/>
        </authorList>
    </citation>
    <scope>NUCLEOTIDE SEQUENCE</scope>
</reference>
<evidence type="ECO:0000256" key="2">
    <source>
        <dbReference type="ARBA" id="ARBA00022475"/>
    </source>
</evidence>
<feature type="transmembrane region" description="Helical" evidence="6">
    <location>
        <begin position="43"/>
        <end position="65"/>
    </location>
</feature>
<organism evidence="8">
    <name type="scientific">mine drainage metagenome</name>
    <dbReference type="NCBI Taxonomy" id="410659"/>
    <lineage>
        <taxon>unclassified sequences</taxon>
        <taxon>metagenomes</taxon>
        <taxon>ecological metagenomes</taxon>
    </lineage>
</organism>
<name>A0A1J5QAL0_9ZZZZ</name>
<dbReference type="NCBIfam" id="TIGR03954">
    <property type="entry name" value="integ_memb_HG"/>
    <property type="match status" value="1"/>
</dbReference>
<dbReference type="EMBL" id="MLJW01001091">
    <property type="protein sequence ID" value="OIQ80226.1"/>
    <property type="molecule type" value="Genomic_DNA"/>
</dbReference>